<evidence type="ECO:0000313" key="2">
    <source>
        <dbReference type="Proteomes" id="UP000663508"/>
    </source>
</evidence>
<accession>A0A8H9C979</accession>
<dbReference type="KEGG" id="mind:mvi_49370"/>
<sequence>MWRLFDTWIFGRLGEFRERIFNDTELTTIASGNLELLQDLVDALRKREGNRVELEALRAELLEAYESVASLVVDLEFERARASYLEERVAEFEDDIVGARRAHPALRIVSVNGEPVKP</sequence>
<proteinExistence type="predicted"/>
<organism evidence="1 2">
    <name type="scientific">Methylobacterium indicum</name>
    <dbReference type="NCBI Taxonomy" id="1775910"/>
    <lineage>
        <taxon>Bacteria</taxon>
        <taxon>Pseudomonadati</taxon>
        <taxon>Pseudomonadota</taxon>
        <taxon>Alphaproteobacteria</taxon>
        <taxon>Hyphomicrobiales</taxon>
        <taxon>Methylobacteriaceae</taxon>
        <taxon>Methylobacterium</taxon>
    </lineage>
</organism>
<evidence type="ECO:0000313" key="1">
    <source>
        <dbReference type="EMBL" id="BCM86476.1"/>
    </source>
</evidence>
<reference evidence="1" key="1">
    <citation type="submission" date="2020-11" db="EMBL/GenBank/DDBJ databases">
        <title>Complete genome sequence of a novel pathogenic Methylobacterium strain isolated from rice in Vietnam.</title>
        <authorList>
            <person name="Lai K."/>
            <person name="Okazaki S."/>
            <person name="Higashi K."/>
            <person name="Mori H."/>
            <person name="Toyoda A."/>
            <person name="Kurokawa K."/>
        </authorList>
    </citation>
    <scope>NUCLEOTIDE SEQUENCE</scope>
    <source>
        <strain evidence="1">VL1</strain>
    </source>
</reference>
<dbReference type="Proteomes" id="UP000663508">
    <property type="component" value="Chromosome"/>
</dbReference>
<protein>
    <submittedName>
        <fullName evidence="1">Uncharacterized protein</fullName>
    </submittedName>
</protein>
<dbReference type="EMBL" id="AP024145">
    <property type="protein sequence ID" value="BCM86476.1"/>
    <property type="molecule type" value="Genomic_DNA"/>
</dbReference>
<name>A0A8H9C979_9HYPH</name>
<gene>
    <name evidence="1" type="ORF">mvi_49370</name>
</gene>
<dbReference type="AlphaFoldDB" id="A0A8H9C979"/>